<dbReference type="GO" id="GO:0016117">
    <property type="term" value="P:carotenoid biosynthetic process"/>
    <property type="evidence" value="ECO:0007669"/>
    <property type="project" value="UniProtKB-ARBA"/>
</dbReference>
<dbReference type="CDD" id="cd00683">
    <property type="entry name" value="Trans_IPPS_HH"/>
    <property type="match status" value="1"/>
</dbReference>
<dbReference type="GO" id="GO:0051996">
    <property type="term" value="F:squalene synthase [NAD(P)H] activity"/>
    <property type="evidence" value="ECO:0007669"/>
    <property type="project" value="InterPro"/>
</dbReference>
<organism evidence="3 4">
    <name type="scientific">Corynebacterium phocae</name>
    <dbReference type="NCBI Taxonomy" id="161895"/>
    <lineage>
        <taxon>Bacteria</taxon>
        <taxon>Bacillati</taxon>
        <taxon>Actinomycetota</taxon>
        <taxon>Actinomycetes</taxon>
        <taxon>Mycobacteriales</taxon>
        <taxon>Corynebacteriaceae</taxon>
        <taxon>Corynebacterium</taxon>
    </lineage>
</organism>
<keyword evidence="2" id="KW-0808">Transferase</keyword>
<dbReference type="InterPro" id="IPR008949">
    <property type="entry name" value="Isoprenoid_synthase_dom_sf"/>
</dbReference>
<comment type="pathway">
    <text evidence="1">Carotenoid biosynthesis; phytoene biosynthesis.</text>
</comment>
<dbReference type="GO" id="GO:0004311">
    <property type="term" value="F:geranylgeranyl diphosphate synthase activity"/>
    <property type="evidence" value="ECO:0007669"/>
    <property type="project" value="InterPro"/>
</dbReference>
<dbReference type="Gene3D" id="1.10.600.10">
    <property type="entry name" value="Farnesyl Diphosphate Synthase"/>
    <property type="match status" value="1"/>
</dbReference>
<dbReference type="InterPro" id="IPR033904">
    <property type="entry name" value="Trans_IPPS_HH"/>
</dbReference>
<dbReference type="SFLD" id="SFLDG01018">
    <property type="entry name" value="Squalene/Phytoene_Synthase_Lik"/>
    <property type="match status" value="1"/>
</dbReference>
<proteinExistence type="predicted"/>
<evidence type="ECO:0000313" key="4">
    <source>
        <dbReference type="Proteomes" id="UP000185491"/>
    </source>
</evidence>
<evidence type="ECO:0000256" key="1">
    <source>
        <dbReference type="ARBA" id="ARBA00004684"/>
    </source>
</evidence>
<dbReference type="EMBL" id="CP009249">
    <property type="protein sequence ID" value="APT91928.1"/>
    <property type="molecule type" value="Genomic_DNA"/>
</dbReference>
<dbReference type="SFLD" id="SFLDG01212">
    <property type="entry name" value="Phytoene_synthase_like"/>
    <property type="match status" value="1"/>
</dbReference>
<accession>A0A1L7D1F1</accession>
<dbReference type="SUPFAM" id="SSF48576">
    <property type="entry name" value="Terpenoid synthases"/>
    <property type="match status" value="1"/>
</dbReference>
<dbReference type="PANTHER" id="PTHR31480">
    <property type="entry name" value="BIFUNCTIONAL LYCOPENE CYCLASE/PHYTOENE SYNTHASE"/>
    <property type="match status" value="1"/>
</dbReference>
<dbReference type="PROSITE" id="PS01045">
    <property type="entry name" value="SQUALEN_PHYTOEN_SYN_2"/>
    <property type="match status" value="1"/>
</dbReference>
<evidence type="ECO:0000313" key="3">
    <source>
        <dbReference type="EMBL" id="APT91928.1"/>
    </source>
</evidence>
<gene>
    <name evidence="3" type="ORF">CPHO_02270</name>
</gene>
<dbReference type="Pfam" id="PF00494">
    <property type="entry name" value="SQS_PSY"/>
    <property type="match status" value="1"/>
</dbReference>
<dbReference type="Proteomes" id="UP000185491">
    <property type="component" value="Chromosome"/>
</dbReference>
<dbReference type="STRING" id="161895.CPHO_02270"/>
<dbReference type="AlphaFoldDB" id="A0A1L7D1F1"/>
<dbReference type="InterPro" id="IPR019845">
    <property type="entry name" value="Squalene/phytoene_synthase_CS"/>
</dbReference>
<dbReference type="SFLD" id="SFLDS00005">
    <property type="entry name" value="Isoprenoid_Synthase_Type_I"/>
    <property type="match status" value="1"/>
</dbReference>
<sequence>MSEAVDSSPAGLPRFNRSGQRAARQLINSYSTSFSLATRLLGPRTRADITNLYAVVRIADEIVDGTAAAAGLSREDIAAELDAYESRVLAAPSKPFHTDPVLHAFAGTARRCGFREEHLRAFFASMRRDLHQTSYRTAGELEEYVYGSAEVIGLLCLDVFVADHPVPPADKARLEHGARRLGAAFQKINFLRDLHHDTHDLGRTYFPQLASGHFNAAAKDELVADIRADLSAARHAIDQLPLSARIGVAAATELFTALNNDLADLSAAEVRTRRVRVSNPRKLALVARAAVTSLRTTLT</sequence>
<reference evidence="3 4" key="1">
    <citation type="submission" date="2014-08" db="EMBL/GenBank/DDBJ databases">
        <title>Complete genome sequence of Corynebacterium phocae M408/89/1(T)(=DSM 44612(T)), isolated from the common seal (Phoca vitulina).</title>
        <authorList>
            <person name="Ruckert C."/>
            <person name="Albersmeier A."/>
            <person name="Winkler A."/>
            <person name="Kalinowski J."/>
        </authorList>
    </citation>
    <scope>NUCLEOTIDE SEQUENCE [LARGE SCALE GENOMIC DNA]</scope>
    <source>
        <strain evidence="3 4">M408/89/1</strain>
    </source>
</reference>
<protein>
    <submittedName>
        <fullName evidence="3">Phytoene synthase</fullName>
    </submittedName>
</protein>
<keyword evidence="4" id="KW-1185">Reference proteome</keyword>
<dbReference type="KEGG" id="cpho:CPHO_02270"/>
<dbReference type="InterPro" id="IPR044843">
    <property type="entry name" value="Trans_IPPS_bact-type"/>
</dbReference>
<dbReference type="InterPro" id="IPR002060">
    <property type="entry name" value="Squ/phyt_synthse"/>
</dbReference>
<dbReference type="OrthoDB" id="9807580at2"/>
<name>A0A1L7D1F1_9CORY</name>
<dbReference type="UniPathway" id="UPA00799"/>
<evidence type="ECO:0000256" key="2">
    <source>
        <dbReference type="ARBA" id="ARBA00022679"/>
    </source>
</evidence>
<dbReference type="RefSeq" id="WP_075732856.1">
    <property type="nucleotide sequence ID" value="NZ_CP009249.1"/>
</dbReference>